<dbReference type="EMBL" id="CP006850">
    <property type="protein sequence ID" value="AHH15678.1"/>
    <property type="molecule type" value="Genomic_DNA"/>
</dbReference>
<reference evidence="2 3" key="1">
    <citation type="journal article" date="2014" name="Appl. Environ. Microbiol.">
        <title>Insights into the Microbial Degradation of Rubber and Gutta-Percha by Analysis of the Complete Genome of Nocardia nova SH22a.</title>
        <authorList>
            <person name="Luo Q."/>
            <person name="Hiessl S."/>
            <person name="Poehlein A."/>
            <person name="Daniel R."/>
            <person name="Steinbuchel A."/>
        </authorList>
    </citation>
    <scope>NUCLEOTIDE SEQUENCE [LARGE SCALE GENOMIC DNA]</scope>
    <source>
        <strain evidence="2">SH22a</strain>
    </source>
</reference>
<gene>
    <name evidence="2" type="ORF">NONO_c08710</name>
</gene>
<evidence type="ECO:0000313" key="3">
    <source>
        <dbReference type="Proteomes" id="UP000019150"/>
    </source>
</evidence>
<accession>W5T9J9</accession>
<dbReference type="KEGG" id="nno:NONO_c08710"/>
<dbReference type="HOGENOM" id="CLU_2247213_0_0_11"/>
<evidence type="ECO:0000313" key="2">
    <source>
        <dbReference type="EMBL" id="AHH15678.1"/>
    </source>
</evidence>
<proteinExistence type="predicted"/>
<name>W5T9J9_9NOCA</name>
<dbReference type="Proteomes" id="UP000019150">
    <property type="component" value="Chromosome"/>
</dbReference>
<feature type="region of interest" description="Disordered" evidence="1">
    <location>
        <begin position="45"/>
        <end position="104"/>
    </location>
</feature>
<keyword evidence="3" id="KW-1185">Reference proteome</keyword>
<sequence>MLRPSDSDHDALSFDNPPVRVCEDFDRCAWKAAAFRTLVGAGHLAPQSVSPRERAAARGIRLQPPGGEHFPNGHPRIRALPDVLDRLPDPTPDPDTADAKPPWS</sequence>
<dbReference type="AlphaFoldDB" id="W5T9J9"/>
<protein>
    <submittedName>
        <fullName evidence="2">Uncharacterized protein</fullName>
    </submittedName>
</protein>
<evidence type="ECO:0000256" key="1">
    <source>
        <dbReference type="SAM" id="MobiDB-lite"/>
    </source>
</evidence>
<dbReference type="eggNOG" id="ENOG5031GFS">
    <property type="taxonomic scope" value="Bacteria"/>
</dbReference>
<organism evidence="2 3">
    <name type="scientific">Nocardia nova SH22a</name>
    <dbReference type="NCBI Taxonomy" id="1415166"/>
    <lineage>
        <taxon>Bacteria</taxon>
        <taxon>Bacillati</taxon>
        <taxon>Actinomycetota</taxon>
        <taxon>Actinomycetes</taxon>
        <taxon>Mycobacteriales</taxon>
        <taxon>Nocardiaceae</taxon>
        <taxon>Nocardia</taxon>
    </lineage>
</organism>